<keyword evidence="4 9" id="KW-0547">Nucleotide-binding</keyword>
<dbReference type="PANTHER" id="PTHR24356">
    <property type="entry name" value="SERINE/THREONINE-PROTEIN KINASE"/>
    <property type="match status" value="1"/>
</dbReference>
<dbReference type="Pfam" id="PF00069">
    <property type="entry name" value="Pkinase"/>
    <property type="match status" value="2"/>
</dbReference>
<evidence type="ECO:0000256" key="2">
    <source>
        <dbReference type="ARBA" id="ARBA00022527"/>
    </source>
</evidence>
<dbReference type="InterPro" id="IPR011009">
    <property type="entry name" value="Kinase-like_dom_sf"/>
</dbReference>
<dbReference type="PROSITE" id="PS00107">
    <property type="entry name" value="PROTEIN_KINASE_ATP"/>
    <property type="match status" value="1"/>
</dbReference>
<dbReference type="GO" id="GO:0000159">
    <property type="term" value="C:protein phosphatase type 2A complex"/>
    <property type="evidence" value="ECO:0007669"/>
    <property type="project" value="InterPro"/>
</dbReference>
<feature type="binding site" evidence="9">
    <location>
        <position position="702"/>
    </location>
    <ligand>
        <name>ATP</name>
        <dbReference type="ChEBI" id="CHEBI:30616"/>
    </ligand>
</feature>
<gene>
    <name evidence="12" type="ORF">JKP88DRAFT_249645</name>
</gene>
<dbReference type="EC" id="2.7.11.1" evidence="1"/>
<dbReference type="InterPro" id="IPR000719">
    <property type="entry name" value="Prot_kinase_dom"/>
</dbReference>
<name>A0A835YLX0_9STRA</name>
<feature type="compositionally biased region" description="Low complexity" evidence="10">
    <location>
        <begin position="462"/>
        <end position="480"/>
    </location>
</feature>
<evidence type="ECO:0000256" key="9">
    <source>
        <dbReference type="PROSITE-ProRule" id="PRU10141"/>
    </source>
</evidence>
<feature type="region of interest" description="Disordered" evidence="10">
    <location>
        <begin position="903"/>
        <end position="933"/>
    </location>
</feature>
<feature type="region of interest" description="Disordered" evidence="10">
    <location>
        <begin position="186"/>
        <end position="215"/>
    </location>
</feature>
<feature type="compositionally biased region" description="Basic and acidic residues" evidence="10">
    <location>
        <begin position="581"/>
        <end position="598"/>
    </location>
</feature>
<feature type="compositionally biased region" description="Acidic residues" evidence="10">
    <location>
        <begin position="571"/>
        <end position="580"/>
    </location>
</feature>
<evidence type="ECO:0000256" key="7">
    <source>
        <dbReference type="ARBA" id="ARBA00047899"/>
    </source>
</evidence>
<dbReference type="PANTHER" id="PTHR24356:SF163">
    <property type="entry name" value="3-PHOSPHOINOSITIDE-DEPENDENT PROTEIN KINASE 1-RELATED"/>
    <property type="match status" value="1"/>
</dbReference>
<dbReference type="Gene3D" id="1.10.510.10">
    <property type="entry name" value="Transferase(Phosphotransferase) domain 1"/>
    <property type="match status" value="2"/>
</dbReference>
<dbReference type="EMBL" id="JAFCMP010000539">
    <property type="protein sequence ID" value="KAG5176227.1"/>
    <property type="molecule type" value="Genomic_DNA"/>
</dbReference>
<evidence type="ECO:0000256" key="1">
    <source>
        <dbReference type="ARBA" id="ARBA00012513"/>
    </source>
</evidence>
<sequence>MALAEDAEEVTSKEVEELLNCICDSINASQDQRAQAVAALAALVKTHRIRDVEFTPALYARYFAALEHCCGASLGGAAAAQLRDACAAIARLPEFDAAAAAPHVTAECVRNLLGAFEGGRGEERAFLRDMTHWLYASFPEVRGAIRGRLGGILTGFRHAAAAAAAARRVHVREALEVVGQVVRGMRAHSRTSTRTPASHSVSSPTSRCRRRRAAPPQVPLSAANRALLTRVLLPLHAPNAMYEWRDQIPVLELYHEPLVYALAQFVAHDASLMVSVLDAVIDAWPEGFHSNTPKEVLLLHELETLLRAARAADFAAVVPRLLPRLTHCLALENSRVVERALFMWRDDAFRALLAPHARVAAAPLLAALLRGGATFWNPTVNKMAAHVLQQLEAMDPAAFAAAAEELWGAGRDAPPRVNPDAPMLHATAAAAAADGGGGGGVQHGGVGGGPRPMAAPPPRVLRPSGGAAAAAPRQPGSAAQLALPLTSLRGGMGDWKPGRSGGGGGSGRGGSGRGGSGGAPPVTVTGVAPWAFSQPHAVAVGGGGGSARGGVARAPKRPLSPLLAEGKGAMAEEDEEEGEKDADAGPERKGSAEAETDARCIAETEEKGAEEESGGDAAQIGLRRVHAFMKRLQPQEEGSAGAAADAWHAAQLEPTPTLLPSLRFHDLVFGQELGRGTFSTVRYARRIVPGAPRARWPEFAVKHIGAAALRAHRYAAAARNEVAALRLLAHPGVARLVSAFRWRGGAYLVLEYAPRGDLHSHIVAHGSLDEVSARFVAAEALAALSAVHDAGFVYGDLKPENVVITRAGHVKLTDFGAARPATAEARRRLRASRAALRELRDGDWRTAAGVAPSADASAPIVAAGDEEEGGEGDGGDEDADDDAAGDDRVEGTAAYFAPEVAAHDSCGGRTPKHASTSLARLSPSCPAADADDEAANDERVFTLNADDEAANDERVEGTAAYLAPEVARGASRPSFLSDAWALGCLLYHCLSGRPPVVEDTDAEAMAAVVRFAEGGGGGGAALPAGTSPAAVALVAALMEPDVSKRLSVVAAARHAFFAEAGVDPYAAHRMAPVELQGGAVAPAPKAAAWTRRQNSMIWAPMPQEYELQQSPSKDLGPIAETEVELNARWYENPLGRISEASGVPEVPALPPWI</sequence>
<protein>
    <recommendedName>
        <fullName evidence="1">non-specific serine/threonine protein kinase</fullName>
        <ecNumber evidence="1">2.7.11.1</ecNumber>
    </recommendedName>
</protein>
<dbReference type="SUPFAM" id="SSF48371">
    <property type="entry name" value="ARM repeat"/>
    <property type="match status" value="1"/>
</dbReference>
<comment type="catalytic activity">
    <reaction evidence="7">
        <text>L-threonyl-[protein] + ATP = O-phospho-L-threonyl-[protein] + ADP + H(+)</text>
        <dbReference type="Rhea" id="RHEA:46608"/>
        <dbReference type="Rhea" id="RHEA-COMP:11060"/>
        <dbReference type="Rhea" id="RHEA-COMP:11605"/>
        <dbReference type="ChEBI" id="CHEBI:15378"/>
        <dbReference type="ChEBI" id="CHEBI:30013"/>
        <dbReference type="ChEBI" id="CHEBI:30616"/>
        <dbReference type="ChEBI" id="CHEBI:61977"/>
        <dbReference type="ChEBI" id="CHEBI:456216"/>
        <dbReference type="EC" id="2.7.11.1"/>
    </reaction>
</comment>
<proteinExistence type="predicted"/>
<dbReference type="GO" id="GO:0004674">
    <property type="term" value="F:protein serine/threonine kinase activity"/>
    <property type="evidence" value="ECO:0007669"/>
    <property type="project" value="UniProtKB-KW"/>
</dbReference>
<comment type="caution">
    <text evidence="12">The sequence shown here is derived from an EMBL/GenBank/DDBJ whole genome shotgun (WGS) entry which is preliminary data.</text>
</comment>
<feature type="region of interest" description="Disordered" evidence="10">
    <location>
        <begin position="541"/>
        <end position="598"/>
    </location>
</feature>
<dbReference type="SMART" id="SM00220">
    <property type="entry name" value="S_TKc"/>
    <property type="match status" value="1"/>
</dbReference>
<dbReference type="PROSITE" id="PS50011">
    <property type="entry name" value="PROTEIN_KINASE_DOM"/>
    <property type="match status" value="1"/>
</dbReference>
<feature type="compositionally biased region" description="Low complexity" evidence="10">
    <location>
        <begin position="847"/>
        <end position="863"/>
    </location>
</feature>
<feature type="region of interest" description="Disordered" evidence="10">
    <location>
        <begin position="430"/>
        <end position="525"/>
    </location>
</feature>
<dbReference type="GO" id="GO:0005524">
    <property type="term" value="F:ATP binding"/>
    <property type="evidence" value="ECO:0007669"/>
    <property type="project" value="UniProtKB-UniRule"/>
</dbReference>
<evidence type="ECO:0000313" key="13">
    <source>
        <dbReference type="Proteomes" id="UP000664859"/>
    </source>
</evidence>
<feature type="compositionally biased region" description="Polar residues" evidence="10">
    <location>
        <begin position="192"/>
        <end position="206"/>
    </location>
</feature>
<dbReference type="SUPFAM" id="SSF56112">
    <property type="entry name" value="Protein kinase-like (PK-like)"/>
    <property type="match status" value="1"/>
</dbReference>
<dbReference type="InterPro" id="IPR016024">
    <property type="entry name" value="ARM-type_fold"/>
</dbReference>
<evidence type="ECO:0000256" key="6">
    <source>
        <dbReference type="ARBA" id="ARBA00022840"/>
    </source>
</evidence>
<dbReference type="InterPro" id="IPR008271">
    <property type="entry name" value="Ser/Thr_kinase_AS"/>
</dbReference>
<feature type="compositionally biased region" description="Gly residues" evidence="10">
    <location>
        <begin position="434"/>
        <end position="450"/>
    </location>
</feature>
<keyword evidence="6 9" id="KW-0067">ATP-binding</keyword>
<dbReference type="GO" id="GO:0019888">
    <property type="term" value="F:protein phosphatase regulator activity"/>
    <property type="evidence" value="ECO:0007669"/>
    <property type="project" value="InterPro"/>
</dbReference>
<dbReference type="InterPro" id="IPR002554">
    <property type="entry name" value="PP2A_B56"/>
</dbReference>
<evidence type="ECO:0000256" key="4">
    <source>
        <dbReference type="ARBA" id="ARBA00022741"/>
    </source>
</evidence>
<keyword evidence="3" id="KW-0808">Transferase</keyword>
<evidence type="ECO:0000256" key="10">
    <source>
        <dbReference type="SAM" id="MobiDB-lite"/>
    </source>
</evidence>
<keyword evidence="5 12" id="KW-0418">Kinase</keyword>
<dbReference type="PROSITE" id="PS00108">
    <property type="entry name" value="PROTEIN_KINASE_ST"/>
    <property type="match status" value="1"/>
</dbReference>
<feature type="compositionally biased region" description="Acidic residues" evidence="10">
    <location>
        <begin position="864"/>
        <end position="884"/>
    </location>
</feature>
<feature type="domain" description="Protein kinase" evidence="11">
    <location>
        <begin position="667"/>
        <end position="1057"/>
    </location>
</feature>
<dbReference type="InterPro" id="IPR011989">
    <property type="entry name" value="ARM-like"/>
</dbReference>
<keyword evidence="13" id="KW-1185">Reference proteome</keyword>
<evidence type="ECO:0000259" key="11">
    <source>
        <dbReference type="PROSITE" id="PS50011"/>
    </source>
</evidence>
<dbReference type="InterPro" id="IPR017441">
    <property type="entry name" value="Protein_kinase_ATP_BS"/>
</dbReference>
<evidence type="ECO:0000256" key="5">
    <source>
        <dbReference type="ARBA" id="ARBA00022777"/>
    </source>
</evidence>
<evidence type="ECO:0000256" key="3">
    <source>
        <dbReference type="ARBA" id="ARBA00022679"/>
    </source>
</evidence>
<dbReference type="GO" id="GO:0035556">
    <property type="term" value="P:intracellular signal transduction"/>
    <property type="evidence" value="ECO:0007669"/>
    <property type="project" value="TreeGrafter"/>
</dbReference>
<feature type="region of interest" description="Disordered" evidence="10">
    <location>
        <begin position="847"/>
        <end position="886"/>
    </location>
</feature>
<comment type="catalytic activity">
    <reaction evidence="8">
        <text>L-seryl-[protein] + ATP = O-phospho-L-seryl-[protein] + ADP + H(+)</text>
        <dbReference type="Rhea" id="RHEA:17989"/>
        <dbReference type="Rhea" id="RHEA-COMP:9863"/>
        <dbReference type="Rhea" id="RHEA-COMP:11604"/>
        <dbReference type="ChEBI" id="CHEBI:15378"/>
        <dbReference type="ChEBI" id="CHEBI:29999"/>
        <dbReference type="ChEBI" id="CHEBI:30616"/>
        <dbReference type="ChEBI" id="CHEBI:83421"/>
        <dbReference type="ChEBI" id="CHEBI:456216"/>
        <dbReference type="EC" id="2.7.11.1"/>
    </reaction>
</comment>
<dbReference type="Pfam" id="PF01603">
    <property type="entry name" value="B56"/>
    <property type="match status" value="1"/>
</dbReference>
<dbReference type="Gene3D" id="1.25.10.10">
    <property type="entry name" value="Leucine-rich Repeat Variant"/>
    <property type="match status" value="1"/>
</dbReference>
<reference evidence="12" key="1">
    <citation type="submission" date="2021-02" db="EMBL/GenBank/DDBJ databases">
        <title>First Annotated Genome of the Yellow-green Alga Tribonema minus.</title>
        <authorList>
            <person name="Mahan K.M."/>
        </authorList>
    </citation>
    <scope>NUCLEOTIDE SEQUENCE</scope>
    <source>
        <strain evidence="12">UTEX B ZZ1240</strain>
    </source>
</reference>
<accession>A0A835YLX0</accession>
<feature type="compositionally biased region" description="Gly residues" evidence="10">
    <location>
        <begin position="499"/>
        <end position="518"/>
    </location>
</feature>
<keyword evidence="2" id="KW-0723">Serine/threonine-protein kinase</keyword>
<dbReference type="OrthoDB" id="347657at2759"/>
<organism evidence="12 13">
    <name type="scientific">Tribonema minus</name>
    <dbReference type="NCBI Taxonomy" id="303371"/>
    <lineage>
        <taxon>Eukaryota</taxon>
        <taxon>Sar</taxon>
        <taxon>Stramenopiles</taxon>
        <taxon>Ochrophyta</taxon>
        <taxon>PX clade</taxon>
        <taxon>Xanthophyceae</taxon>
        <taxon>Tribonematales</taxon>
        <taxon>Tribonemataceae</taxon>
        <taxon>Tribonema</taxon>
    </lineage>
</organism>
<dbReference type="InterPro" id="IPR050236">
    <property type="entry name" value="Ser_Thr_kinase_AGC"/>
</dbReference>
<dbReference type="AlphaFoldDB" id="A0A835YLX0"/>
<evidence type="ECO:0000313" key="12">
    <source>
        <dbReference type="EMBL" id="KAG5176227.1"/>
    </source>
</evidence>
<evidence type="ECO:0000256" key="8">
    <source>
        <dbReference type="ARBA" id="ARBA00048679"/>
    </source>
</evidence>
<dbReference type="Proteomes" id="UP000664859">
    <property type="component" value="Unassembled WGS sequence"/>
</dbReference>